<dbReference type="InterPro" id="IPR036291">
    <property type="entry name" value="NAD(P)-bd_dom_sf"/>
</dbReference>
<reference evidence="1" key="1">
    <citation type="journal article" date="2021" name="IMA Fungus">
        <title>Genomic characterization of three marine fungi, including Emericellopsis atlantica sp. nov. with signatures of a generalist lifestyle and marine biomass degradation.</title>
        <authorList>
            <person name="Hagestad O.C."/>
            <person name="Hou L."/>
            <person name="Andersen J.H."/>
            <person name="Hansen E.H."/>
            <person name="Altermark B."/>
            <person name="Li C."/>
            <person name="Kuhnert E."/>
            <person name="Cox R.J."/>
            <person name="Crous P.W."/>
            <person name="Spatafora J.W."/>
            <person name="Lail K."/>
            <person name="Amirebrahimi M."/>
            <person name="Lipzen A."/>
            <person name="Pangilinan J."/>
            <person name="Andreopoulos W."/>
            <person name="Hayes R.D."/>
            <person name="Ng V."/>
            <person name="Grigoriev I.V."/>
            <person name="Jackson S.A."/>
            <person name="Sutton T.D.S."/>
            <person name="Dobson A.D.W."/>
            <person name="Rama T."/>
        </authorList>
    </citation>
    <scope>NUCLEOTIDE SEQUENCE</scope>
    <source>
        <strain evidence="1">TRa3180A</strain>
    </source>
</reference>
<dbReference type="Gene3D" id="3.40.50.720">
    <property type="entry name" value="NAD(P)-binding Rossmann-like Domain"/>
    <property type="match status" value="1"/>
</dbReference>
<dbReference type="InterPro" id="IPR029058">
    <property type="entry name" value="AB_hydrolase_fold"/>
</dbReference>
<gene>
    <name evidence="1" type="ORF">BJ878DRAFT_480960</name>
</gene>
<dbReference type="OrthoDB" id="10254604at2759"/>
<accession>A0A9P7Z1M1</accession>
<dbReference type="SUPFAM" id="SSF51735">
    <property type="entry name" value="NAD(P)-binding Rossmann-fold domains"/>
    <property type="match status" value="1"/>
</dbReference>
<dbReference type="Gene3D" id="3.40.50.1820">
    <property type="entry name" value="alpha/beta hydrolase"/>
    <property type="match status" value="1"/>
</dbReference>
<comment type="caution">
    <text evidence="1">The sequence shown here is derived from an EMBL/GenBank/DDBJ whole genome shotgun (WGS) entry which is preliminary data.</text>
</comment>
<protein>
    <submittedName>
        <fullName evidence="1">Uncharacterized protein</fullName>
    </submittedName>
</protein>
<keyword evidence="2" id="KW-1185">Reference proteome</keyword>
<proteinExistence type="predicted"/>
<dbReference type="EMBL" id="MU253965">
    <property type="protein sequence ID" value="KAG9243606.1"/>
    <property type="molecule type" value="Genomic_DNA"/>
</dbReference>
<evidence type="ECO:0000313" key="2">
    <source>
        <dbReference type="Proteomes" id="UP000887226"/>
    </source>
</evidence>
<evidence type="ECO:0000313" key="1">
    <source>
        <dbReference type="EMBL" id="KAG9243606.1"/>
    </source>
</evidence>
<dbReference type="AlphaFoldDB" id="A0A9P7Z1M1"/>
<organism evidence="1 2">
    <name type="scientific">Calycina marina</name>
    <dbReference type="NCBI Taxonomy" id="1763456"/>
    <lineage>
        <taxon>Eukaryota</taxon>
        <taxon>Fungi</taxon>
        <taxon>Dikarya</taxon>
        <taxon>Ascomycota</taxon>
        <taxon>Pezizomycotina</taxon>
        <taxon>Leotiomycetes</taxon>
        <taxon>Helotiales</taxon>
        <taxon>Pezizellaceae</taxon>
        <taxon>Calycina</taxon>
    </lineage>
</organism>
<name>A0A9P7Z1M1_9HELO</name>
<dbReference type="Proteomes" id="UP000887226">
    <property type="component" value="Unassembled WGS sequence"/>
</dbReference>
<sequence>MGGCAALDSLACLKNMDVQTLRDASPAISTSYTYTTISYIWASVIDGTFLTQTLIQVTINRDCIRRGNVDVTFRRRFIAPGLKITTNAGIPTYISTVASLELYFKGILSNYSQRNINRVLTLYPQLEVMEDGTMLYSTIYNTVSEWNQIDAFQGTGPVTYEGFARAFTSFFQTGDLSAHNITNLDHPQPPFSKSPTSFWQRDSGLSHVAEKGADDGGLTAIKGQMEGLEKAARDLSKGYITSKHLTYAEVESNKVPKVGRKRKPGAKPIVLSIEEASFSDLVKTLKQVNPEVVTWAAGAGSSKEENDARMIAVDQDRAIKFMNACAEAGIKSFVSISGMNVRDHTKPAPECRIKARPETTAVSPQFLPGTYCKIGMKRTESELSQKK</sequence>